<dbReference type="BioCyc" id="CBUR1055526:G10QW-214-MONOMER"/>
<evidence type="ECO:0000256" key="1">
    <source>
        <dbReference type="ARBA" id="ARBA00004442"/>
    </source>
</evidence>
<evidence type="ECO:0000313" key="3">
    <source>
        <dbReference type="Proteomes" id="UP000003511"/>
    </source>
</evidence>
<dbReference type="InterPro" id="IPR011250">
    <property type="entry name" value="OMP/PagP_B-barrel"/>
</dbReference>
<proteinExistence type="predicted"/>
<organism evidence="2 3">
    <name type="scientific">Candidatus Paraburkholderia kirkii UZHbot1</name>
    <dbReference type="NCBI Taxonomy" id="1055526"/>
    <lineage>
        <taxon>Bacteria</taxon>
        <taxon>Pseudomonadati</taxon>
        <taxon>Pseudomonadota</taxon>
        <taxon>Betaproteobacteria</taxon>
        <taxon>Burkholderiales</taxon>
        <taxon>Burkholderiaceae</taxon>
        <taxon>Paraburkholderia</taxon>
    </lineage>
</organism>
<dbReference type="GO" id="GO:0009279">
    <property type="term" value="C:cell outer membrane"/>
    <property type="evidence" value="ECO:0007669"/>
    <property type="project" value="UniProtKB-SubCell"/>
</dbReference>
<dbReference type="Pfam" id="PF09411">
    <property type="entry name" value="PagL"/>
    <property type="match status" value="1"/>
</dbReference>
<name>G4M9B5_9BURK</name>
<protein>
    <submittedName>
        <fullName evidence="2">Probable signal peptide protein</fullName>
    </submittedName>
</protein>
<dbReference type="Proteomes" id="UP000003511">
    <property type="component" value="Unassembled WGS sequence"/>
</dbReference>
<evidence type="ECO:0000313" key="2">
    <source>
        <dbReference type="EMBL" id="CCD37744.1"/>
    </source>
</evidence>
<comment type="subcellular location">
    <subcellularLocation>
        <location evidence="1">Cell outer membrane</location>
    </subcellularLocation>
</comment>
<gene>
    <name evidence="2" type="ORF">BKIR_c2_4719</name>
</gene>
<accession>G4M9B5</accession>
<dbReference type="EMBL" id="CAFE01000117">
    <property type="protein sequence ID" value="CCD37744.1"/>
    <property type="molecule type" value="Genomic_DNA"/>
</dbReference>
<dbReference type="STRING" id="1055526.BKIR_c2_4719"/>
<dbReference type="Gene3D" id="2.40.160.20">
    <property type="match status" value="1"/>
</dbReference>
<sequence length="260" mass="29247">MSIGQTVARGQVTFTGTNELSNRLLSLCAAAKENSTKHGMWTRFLQMLQKISRIARRYRFVKRVARRRMWVLMPQKKSSRLNSLSRLGICAAFGLVSAATHADRFGVQVGGGVADRDIKKTDLGVVWDPGLNWWEIGGFHFTLLGEGHVSYWHSTEDNAVNPNIWEFGITPVVRFVKSAGYFRPFIEAGIGVRLLSHTRITNDFTVSTAFQFADMVGVGMIFGEKRNYQAGFRFQHVSNGGIKEPNPGINFSQLYLQYSF</sequence>
<dbReference type="SUPFAM" id="SSF56925">
    <property type="entry name" value="OMPA-like"/>
    <property type="match status" value="1"/>
</dbReference>
<keyword evidence="3" id="KW-1185">Reference proteome</keyword>
<dbReference type="HOGENOM" id="CLU_093405_0_0_4"/>
<reference evidence="2 3" key="2">
    <citation type="submission" date="2011-10" db="EMBL/GenBank/DDBJ databases">
        <title>Draft genome sequence of Candidatus Burkholderia kirkii.</title>
        <authorList>
            <person name="Carlier A.L."/>
            <person name="Eberl L."/>
        </authorList>
    </citation>
    <scope>NUCLEOTIDE SEQUENCE [LARGE SCALE GENOMIC DNA]</scope>
    <source>
        <strain evidence="2 3">UZHbot1</strain>
    </source>
</reference>
<reference evidence="2 3" key="1">
    <citation type="submission" date="2011-09" db="EMBL/GenBank/DDBJ databases">
        <authorList>
            <person name="Carlier A."/>
        </authorList>
    </citation>
    <scope>NUCLEOTIDE SEQUENCE [LARGE SCALE GENOMIC DNA]</scope>
    <source>
        <strain evidence="2 3">UZHbot1</strain>
    </source>
</reference>
<dbReference type="AlphaFoldDB" id="G4M9B5"/>
<comment type="caution">
    <text evidence="2">The sequence shown here is derived from an EMBL/GenBank/DDBJ whole genome shotgun (WGS) entry which is preliminary data.</text>
</comment>
<dbReference type="InterPro" id="IPR018550">
    <property type="entry name" value="Lipid-A_deacylase-rel"/>
</dbReference>